<evidence type="ECO:0000256" key="2">
    <source>
        <dbReference type="SAM" id="SignalP"/>
    </source>
</evidence>
<reference evidence="4 5" key="1">
    <citation type="journal article" date="2023" name="Commun. Biol.">
        <title>Genome analysis of Parmales, the sister group of diatoms, reveals the evolutionary specialization of diatoms from phago-mixotrophs to photoautotrophs.</title>
        <authorList>
            <person name="Ban H."/>
            <person name="Sato S."/>
            <person name="Yoshikawa S."/>
            <person name="Yamada K."/>
            <person name="Nakamura Y."/>
            <person name="Ichinomiya M."/>
            <person name="Sato N."/>
            <person name="Blanc-Mathieu R."/>
            <person name="Endo H."/>
            <person name="Kuwata A."/>
            <person name="Ogata H."/>
        </authorList>
    </citation>
    <scope>NUCLEOTIDE SEQUENCE [LARGE SCALE GENOMIC DNA]</scope>
</reference>
<dbReference type="InterPro" id="IPR001623">
    <property type="entry name" value="DnaJ_domain"/>
</dbReference>
<accession>A0ABQ6MFA7</accession>
<keyword evidence="5" id="KW-1185">Reference proteome</keyword>
<feature type="signal peptide" evidence="2">
    <location>
        <begin position="1"/>
        <end position="19"/>
    </location>
</feature>
<keyword evidence="2" id="KW-0732">Signal</keyword>
<proteinExistence type="predicted"/>
<protein>
    <recommendedName>
        <fullName evidence="3">J domain-containing protein</fullName>
    </recommendedName>
</protein>
<evidence type="ECO:0000256" key="1">
    <source>
        <dbReference type="SAM" id="MobiDB-lite"/>
    </source>
</evidence>
<dbReference type="SUPFAM" id="SSF46565">
    <property type="entry name" value="Chaperone J-domain"/>
    <property type="match status" value="1"/>
</dbReference>
<dbReference type="PROSITE" id="PS00636">
    <property type="entry name" value="DNAJ_1"/>
    <property type="match status" value="1"/>
</dbReference>
<feature type="chain" id="PRO_5045672401" description="J domain-containing protein" evidence="2">
    <location>
        <begin position="20"/>
        <end position="174"/>
    </location>
</feature>
<feature type="region of interest" description="Disordered" evidence="1">
    <location>
        <begin position="52"/>
        <end position="73"/>
    </location>
</feature>
<evidence type="ECO:0000313" key="5">
    <source>
        <dbReference type="Proteomes" id="UP001165060"/>
    </source>
</evidence>
<dbReference type="InterPro" id="IPR050817">
    <property type="entry name" value="DjlA_DnaK_co-chaperone"/>
</dbReference>
<dbReference type="PANTHER" id="PTHR24074">
    <property type="entry name" value="CO-CHAPERONE PROTEIN DJLA"/>
    <property type="match status" value="1"/>
</dbReference>
<dbReference type="Gene3D" id="1.10.287.110">
    <property type="entry name" value="DnaJ domain"/>
    <property type="match status" value="1"/>
</dbReference>
<dbReference type="EMBL" id="BRYB01001411">
    <property type="protein sequence ID" value="GMI25196.1"/>
    <property type="molecule type" value="Genomic_DNA"/>
</dbReference>
<comment type="caution">
    <text evidence="4">The sequence shown here is derived from an EMBL/GenBank/DDBJ whole genome shotgun (WGS) entry which is preliminary data.</text>
</comment>
<feature type="domain" description="J" evidence="3">
    <location>
        <begin position="26"/>
        <end position="96"/>
    </location>
</feature>
<dbReference type="PROSITE" id="PS50076">
    <property type="entry name" value="DNAJ_2"/>
    <property type="match status" value="1"/>
</dbReference>
<feature type="non-terminal residue" evidence="4">
    <location>
        <position position="174"/>
    </location>
</feature>
<dbReference type="InterPro" id="IPR018253">
    <property type="entry name" value="DnaJ_domain_CS"/>
</dbReference>
<dbReference type="SMART" id="SM00271">
    <property type="entry name" value="DnaJ"/>
    <property type="match status" value="1"/>
</dbReference>
<feature type="region of interest" description="Disordered" evidence="1">
    <location>
        <begin position="85"/>
        <end position="107"/>
    </location>
</feature>
<sequence>MRPSLLSLLLLLLPRPCLPLPSRLPNPYKTLGLPPSASASDIKRAYRKLSLRHHPDKTTSLPPAKRASSESKFKAANEAYQVLSDPARKRGYDEHGTAEPDAVPAGFGFPKGFGQGEGVDVAELMRAFNKRNSGAPFGTGSSPFGGGGSSPFGGGGGGLFDMFSAFSAPPPSPP</sequence>
<name>A0ABQ6MFA7_9STRA</name>
<evidence type="ECO:0000259" key="3">
    <source>
        <dbReference type="PROSITE" id="PS50076"/>
    </source>
</evidence>
<gene>
    <name evidence="4" type="ORF">TeGR_g7511</name>
</gene>
<dbReference type="PRINTS" id="PR00625">
    <property type="entry name" value="JDOMAIN"/>
</dbReference>
<dbReference type="Pfam" id="PF00226">
    <property type="entry name" value="DnaJ"/>
    <property type="match status" value="1"/>
</dbReference>
<dbReference type="CDD" id="cd06257">
    <property type="entry name" value="DnaJ"/>
    <property type="match status" value="1"/>
</dbReference>
<evidence type="ECO:0000313" key="4">
    <source>
        <dbReference type="EMBL" id="GMI25196.1"/>
    </source>
</evidence>
<feature type="region of interest" description="Disordered" evidence="1">
    <location>
        <begin position="134"/>
        <end position="174"/>
    </location>
</feature>
<dbReference type="InterPro" id="IPR036869">
    <property type="entry name" value="J_dom_sf"/>
</dbReference>
<organism evidence="4 5">
    <name type="scientific">Tetraparma gracilis</name>
    <dbReference type="NCBI Taxonomy" id="2962635"/>
    <lineage>
        <taxon>Eukaryota</taxon>
        <taxon>Sar</taxon>
        <taxon>Stramenopiles</taxon>
        <taxon>Ochrophyta</taxon>
        <taxon>Bolidophyceae</taxon>
        <taxon>Parmales</taxon>
        <taxon>Triparmaceae</taxon>
        <taxon>Tetraparma</taxon>
    </lineage>
</organism>
<dbReference type="Proteomes" id="UP001165060">
    <property type="component" value="Unassembled WGS sequence"/>
</dbReference>
<feature type="compositionally biased region" description="Basic and acidic residues" evidence="1">
    <location>
        <begin position="86"/>
        <end position="98"/>
    </location>
</feature>
<feature type="compositionally biased region" description="Gly residues" evidence="1">
    <location>
        <begin position="143"/>
        <end position="159"/>
    </location>
</feature>